<reference evidence="1" key="1">
    <citation type="submission" date="2022-05" db="EMBL/GenBank/DDBJ databases">
        <title>Chromosome-level genome of Chaenocephalus aceratus.</title>
        <authorList>
            <person name="Park H."/>
        </authorList>
    </citation>
    <scope>NUCLEOTIDE SEQUENCE</scope>
    <source>
        <strain evidence="1">KU_202001</strain>
    </source>
</reference>
<sequence length="90" mass="9492">MRSRTLWRPALCPTTRTASDTRLPEGSGLWPATDSTPTATRPPPAPGTWCRVNCSAWSAAGLQPQVAYILFPGGVPKGGMDSYTSPSSSV</sequence>
<comment type="caution">
    <text evidence="1">The sequence shown here is derived from an EMBL/GenBank/DDBJ whole genome shotgun (WGS) entry which is preliminary data.</text>
</comment>
<evidence type="ECO:0000313" key="1">
    <source>
        <dbReference type="EMBL" id="KAI4810243.1"/>
    </source>
</evidence>
<dbReference type="EMBL" id="CM043801">
    <property type="protein sequence ID" value="KAI4810243.1"/>
    <property type="molecule type" value="Genomic_DNA"/>
</dbReference>
<protein>
    <submittedName>
        <fullName evidence="1">Uncharacterized protein</fullName>
    </submittedName>
</protein>
<accession>A0ACB9WBD1</accession>
<organism evidence="1 2">
    <name type="scientific">Chaenocephalus aceratus</name>
    <name type="common">Blackfin icefish</name>
    <name type="synonym">Chaenichthys aceratus</name>
    <dbReference type="NCBI Taxonomy" id="36190"/>
    <lineage>
        <taxon>Eukaryota</taxon>
        <taxon>Metazoa</taxon>
        <taxon>Chordata</taxon>
        <taxon>Craniata</taxon>
        <taxon>Vertebrata</taxon>
        <taxon>Euteleostomi</taxon>
        <taxon>Actinopterygii</taxon>
        <taxon>Neopterygii</taxon>
        <taxon>Teleostei</taxon>
        <taxon>Neoteleostei</taxon>
        <taxon>Acanthomorphata</taxon>
        <taxon>Eupercaria</taxon>
        <taxon>Perciformes</taxon>
        <taxon>Notothenioidei</taxon>
        <taxon>Channichthyidae</taxon>
        <taxon>Chaenocephalus</taxon>
    </lineage>
</organism>
<name>A0ACB9WBD1_CHAAC</name>
<proteinExistence type="predicted"/>
<gene>
    <name evidence="1" type="ORF">KUCAC02_019083</name>
</gene>
<evidence type="ECO:0000313" key="2">
    <source>
        <dbReference type="Proteomes" id="UP001057452"/>
    </source>
</evidence>
<keyword evidence="2" id="KW-1185">Reference proteome</keyword>
<dbReference type="Proteomes" id="UP001057452">
    <property type="component" value="Chromosome 17"/>
</dbReference>